<dbReference type="OrthoDB" id="2135488at2759"/>
<dbReference type="Pfam" id="PF04909">
    <property type="entry name" value="Amidohydro_2"/>
    <property type="match status" value="1"/>
</dbReference>
<comment type="similarity">
    <text evidence="1">Belongs to the metallo-dependent hydrolases superfamily.</text>
</comment>
<dbReference type="GO" id="GO:0016787">
    <property type="term" value="F:hydrolase activity"/>
    <property type="evidence" value="ECO:0007669"/>
    <property type="project" value="InterPro"/>
</dbReference>
<sequence>MPPTILDSHIHLWPSTATSPKDHAWMTPGLFLAKRHGVQDYTAATAAAPVRPAGFVYVETDRYLPCASLSVDAGDSVEETEAKLRAWARAPLEELAFLRRVVEGGAEEGDGAGEGDGEGIKGLVIWAPFQLGEGAFGVYLGMARGALGERAWGRVGGFRYLLQGRTAEEVRGVLGDGRFVGNVKTACEKGERRLAFDVGVDAHRDGVEVLEAVAALIEGVEEGVNFVLNHLCKPDLSSPTWPSLSRWQSCIGRLSSHPNVYMKLSGALNEFAPSATPATPESLLQTLRPYLDHVLQSFGAHRVLFGSDWPVCNVGGPKGEAGNWGFWVEVVERYLQERGLSEKDREWVWAKSAAAAYGIKEFR</sequence>
<feature type="domain" description="Amidohydrolase-related" evidence="2">
    <location>
        <begin position="207"/>
        <end position="359"/>
    </location>
</feature>
<name>A0A9P4PUJ1_9PLEO</name>
<accession>A0A9P4PUJ1</accession>
<gene>
    <name evidence="3" type="ORF">P171DRAFT_479567</name>
</gene>
<dbReference type="PANTHER" id="PTHR43569:SF2">
    <property type="entry name" value="AMIDOHYDROLASE-RELATED DOMAIN-CONTAINING PROTEIN"/>
    <property type="match status" value="1"/>
</dbReference>
<dbReference type="InterPro" id="IPR032466">
    <property type="entry name" value="Metal_Hydrolase"/>
</dbReference>
<proteinExistence type="inferred from homology"/>
<keyword evidence="4" id="KW-1185">Reference proteome</keyword>
<comment type="caution">
    <text evidence="3">The sequence shown here is derived from an EMBL/GenBank/DDBJ whole genome shotgun (WGS) entry which is preliminary data.</text>
</comment>
<dbReference type="InterPro" id="IPR052350">
    <property type="entry name" value="Metallo-dep_Lactonases"/>
</dbReference>
<reference evidence="3" key="1">
    <citation type="journal article" date="2020" name="Stud. Mycol.">
        <title>101 Dothideomycetes genomes: a test case for predicting lifestyles and emergence of pathogens.</title>
        <authorList>
            <person name="Haridas S."/>
            <person name="Albert R."/>
            <person name="Binder M."/>
            <person name="Bloem J."/>
            <person name="Labutti K."/>
            <person name="Salamov A."/>
            <person name="Andreopoulos B."/>
            <person name="Baker S."/>
            <person name="Barry K."/>
            <person name="Bills G."/>
            <person name="Bluhm B."/>
            <person name="Cannon C."/>
            <person name="Castanera R."/>
            <person name="Culley D."/>
            <person name="Daum C."/>
            <person name="Ezra D."/>
            <person name="Gonzalez J."/>
            <person name="Henrissat B."/>
            <person name="Kuo A."/>
            <person name="Liang C."/>
            <person name="Lipzen A."/>
            <person name="Lutzoni F."/>
            <person name="Magnuson J."/>
            <person name="Mondo S."/>
            <person name="Nolan M."/>
            <person name="Ohm R."/>
            <person name="Pangilinan J."/>
            <person name="Park H.-J."/>
            <person name="Ramirez L."/>
            <person name="Alfaro M."/>
            <person name="Sun H."/>
            <person name="Tritt A."/>
            <person name="Yoshinaga Y."/>
            <person name="Zwiers L.-H."/>
            <person name="Turgeon B."/>
            <person name="Goodwin S."/>
            <person name="Spatafora J."/>
            <person name="Crous P."/>
            <person name="Grigoriev I."/>
        </authorList>
    </citation>
    <scope>NUCLEOTIDE SEQUENCE</scope>
    <source>
        <strain evidence="3">CBS 690.94</strain>
    </source>
</reference>
<evidence type="ECO:0000259" key="2">
    <source>
        <dbReference type="Pfam" id="PF04909"/>
    </source>
</evidence>
<dbReference type="InterPro" id="IPR006680">
    <property type="entry name" value="Amidohydro-rel"/>
</dbReference>
<dbReference type="EMBL" id="MU001493">
    <property type="protein sequence ID" value="KAF2450482.1"/>
    <property type="molecule type" value="Genomic_DNA"/>
</dbReference>
<dbReference type="PANTHER" id="PTHR43569">
    <property type="entry name" value="AMIDOHYDROLASE"/>
    <property type="match status" value="1"/>
</dbReference>
<evidence type="ECO:0000313" key="3">
    <source>
        <dbReference type="EMBL" id="KAF2450482.1"/>
    </source>
</evidence>
<protein>
    <recommendedName>
        <fullName evidence="2">Amidohydrolase-related domain-containing protein</fullName>
    </recommendedName>
</protein>
<evidence type="ECO:0000256" key="1">
    <source>
        <dbReference type="ARBA" id="ARBA00038310"/>
    </source>
</evidence>
<evidence type="ECO:0000313" key="4">
    <source>
        <dbReference type="Proteomes" id="UP000799764"/>
    </source>
</evidence>
<dbReference type="SUPFAM" id="SSF51556">
    <property type="entry name" value="Metallo-dependent hydrolases"/>
    <property type="match status" value="1"/>
</dbReference>
<organism evidence="3 4">
    <name type="scientific">Karstenula rhodostoma CBS 690.94</name>
    <dbReference type="NCBI Taxonomy" id="1392251"/>
    <lineage>
        <taxon>Eukaryota</taxon>
        <taxon>Fungi</taxon>
        <taxon>Dikarya</taxon>
        <taxon>Ascomycota</taxon>
        <taxon>Pezizomycotina</taxon>
        <taxon>Dothideomycetes</taxon>
        <taxon>Pleosporomycetidae</taxon>
        <taxon>Pleosporales</taxon>
        <taxon>Massarineae</taxon>
        <taxon>Didymosphaeriaceae</taxon>
        <taxon>Karstenula</taxon>
    </lineage>
</organism>
<dbReference type="Gene3D" id="3.20.20.140">
    <property type="entry name" value="Metal-dependent hydrolases"/>
    <property type="match status" value="1"/>
</dbReference>
<dbReference type="Proteomes" id="UP000799764">
    <property type="component" value="Unassembled WGS sequence"/>
</dbReference>
<dbReference type="AlphaFoldDB" id="A0A9P4PUJ1"/>